<evidence type="ECO:0000256" key="1">
    <source>
        <dbReference type="ARBA" id="ARBA00006295"/>
    </source>
</evidence>
<evidence type="ECO:0000259" key="3">
    <source>
        <dbReference type="SMART" id="SM00470"/>
    </source>
</evidence>
<dbReference type="InterPro" id="IPR004437">
    <property type="entry name" value="ParB/RepB/Spo0J"/>
</dbReference>
<dbReference type="Pfam" id="PF02195">
    <property type="entry name" value="ParB_N"/>
    <property type="match status" value="1"/>
</dbReference>
<proteinExistence type="inferred from homology"/>
<dbReference type="NCBIfam" id="TIGR00180">
    <property type="entry name" value="parB_part"/>
    <property type="match status" value="1"/>
</dbReference>
<dbReference type="eggNOG" id="COG1475">
    <property type="taxonomic scope" value="Bacteria"/>
</dbReference>
<evidence type="ECO:0000313" key="4">
    <source>
        <dbReference type="EMBL" id="ENW02978.1"/>
    </source>
</evidence>
<dbReference type="GO" id="GO:0003677">
    <property type="term" value="F:DNA binding"/>
    <property type="evidence" value="ECO:0007669"/>
    <property type="project" value="InterPro"/>
</dbReference>
<feature type="region of interest" description="Disordered" evidence="2">
    <location>
        <begin position="322"/>
        <end position="342"/>
    </location>
</feature>
<sequence>MNEPKKKGLDALKGAVSKLHTNNLAGEKIHLLPIDDVQEDPDNPRKEYNESEIIELALSIATNKQLQPISVRDNPEQKGKYFSNFGSSRVRAIRWLKDNMPENPNGAHVRAVIDNNFGRMGKLVENIQRKGLSAIEIATRLKEEVDETGITPKEICEQLGKDKTWVSRHLKIAEVSDYVKSLINEGVLSNVEVILNVEKLYKEHADKLKLTIDAFLFENKDSDTRVVSLAQSRKWLKDAVTPVVIESNETKDGDLEATNIAIEHEEQNNGAEAAKLIADIETNQVNDTDSFKLAETDSETSQDTKEDVHKIEPNDYVKIVINDKNGDGEKPAPKDKQTSKEKLSAGLKKEYASGALVGYRHLYEMATESEDENEAKLSKVMLKSFAGKSTALNWSEIGEYPNLLEEVSQILVSFQSVGFVSPSALNDEEINYLINQEDLI</sequence>
<dbReference type="GO" id="GO:0005694">
    <property type="term" value="C:chromosome"/>
    <property type="evidence" value="ECO:0007669"/>
    <property type="project" value="TreeGrafter"/>
</dbReference>
<dbReference type="AlphaFoldDB" id="N9DXN6"/>
<dbReference type="InterPro" id="IPR013741">
    <property type="entry name" value="KorB_domain"/>
</dbReference>
<dbReference type="STRING" id="262668.GCA_000931715_00131"/>
<dbReference type="RefSeq" id="WP_005063379.1">
    <property type="nucleotide sequence ID" value="NZ_KB849767.1"/>
</dbReference>
<reference evidence="4 5" key="1">
    <citation type="submission" date="2013-02" db="EMBL/GenBank/DDBJ databases">
        <title>The Genome Sequence of Acinetobacter beijerinckii CIP 110307.</title>
        <authorList>
            <consortium name="The Broad Institute Genome Sequencing Platform"/>
            <consortium name="The Broad Institute Genome Sequencing Center for Infectious Disease"/>
            <person name="Cerqueira G."/>
            <person name="Feldgarden M."/>
            <person name="Courvalin P."/>
            <person name="Perichon B."/>
            <person name="Grillot-Courvalin C."/>
            <person name="Clermont D."/>
            <person name="Rocha E."/>
            <person name="Yoon E.-J."/>
            <person name="Nemec A."/>
            <person name="Walker B."/>
            <person name="Young S.K."/>
            <person name="Zeng Q."/>
            <person name="Gargeya S."/>
            <person name="Fitzgerald M."/>
            <person name="Haas B."/>
            <person name="Abouelleil A."/>
            <person name="Alvarado L."/>
            <person name="Arachchi H.M."/>
            <person name="Berlin A.M."/>
            <person name="Chapman S.B."/>
            <person name="Dewar J."/>
            <person name="Goldberg J."/>
            <person name="Griggs A."/>
            <person name="Gujja S."/>
            <person name="Hansen M."/>
            <person name="Howarth C."/>
            <person name="Imamovic A."/>
            <person name="Larimer J."/>
            <person name="McCowan C."/>
            <person name="Murphy C."/>
            <person name="Neiman D."/>
            <person name="Pearson M."/>
            <person name="Priest M."/>
            <person name="Roberts A."/>
            <person name="Saif S."/>
            <person name="Shea T."/>
            <person name="Sisk P."/>
            <person name="Sykes S."/>
            <person name="Wortman J."/>
            <person name="Nusbaum C."/>
            <person name="Birren B."/>
        </authorList>
    </citation>
    <scope>NUCLEOTIDE SEQUENCE [LARGE SCALE GENOMIC DNA]</scope>
    <source>
        <strain evidence="4 5">CIP 110307</strain>
    </source>
</reference>
<dbReference type="Gene3D" id="3.90.1530.30">
    <property type="match status" value="1"/>
</dbReference>
<dbReference type="PANTHER" id="PTHR33375:SF1">
    <property type="entry name" value="CHROMOSOME-PARTITIONING PROTEIN PARB-RELATED"/>
    <property type="match status" value="1"/>
</dbReference>
<dbReference type="Gene3D" id="1.10.10.2830">
    <property type="match status" value="1"/>
</dbReference>
<dbReference type="GO" id="GO:0007059">
    <property type="term" value="P:chromosome segregation"/>
    <property type="evidence" value="ECO:0007669"/>
    <property type="project" value="TreeGrafter"/>
</dbReference>
<dbReference type="PATRIC" id="fig|1217648.3.peg.3293"/>
<feature type="domain" description="ParB-like N-terminal" evidence="3">
    <location>
        <begin position="30"/>
        <end position="127"/>
    </location>
</feature>
<dbReference type="Proteomes" id="UP000017670">
    <property type="component" value="Unassembled WGS sequence"/>
</dbReference>
<dbReference type="EMBL" id="APQL01000013">
    <property type="protein sequence ID" value="ENW02978.1"/>
    <property type="molecule type" value="Genomic_DNA"/>
</dbReference>
<dbReference type="SUPFAM" id="SSF109709">
    <property type="entry name" value="KorB DNA-binding domain-like"/>
    <property type="match status" value="1"/>
</dbReference>
<dbReference type="InterPro" id="IPR050336">
    <property type="entry name" value="Chromosome_partition/occlusion"/>
</dbReference>
<dbReference type="Pfam" id="PF08535">
    <property type="entry name" value="KorB"/>
    <property type="match status" value="1"/>
</dbReference>
<dbReference type="InterPro" id="IPR036086">
    <property type="entry name" value="ParB/Sulfiredoxin_sf"/>
</dbReference>
<accession>N9DXN6</accession>
<evidence type="ECO:0000313" key="5">
    <source>
        <dbReference type="Proteomes" id="UP000017670"/>
    </source>
</evidence>
<feature type="compositionally biased region" description="Basic and acidic residues" evidence="2">
    <location>
        <begin position="324"/>
        <end position="342"/>
    </location>
</feature>
<dbReference type="HOGENOM" id="CLU_619158_0_0_6"/>
<dbReference type="SUPFAM" id="SSF110849">
    <property type="entry name" value="ParB/Sulfiredoxin"/>
    <property type="match status" value="1"/>
</dbReference>
<comment type="caution">
    <text evidence="4">The sequence shown here is derived from an EMBL/GenBank/DDBJ whole genome shotgun (WGS) entry which is preliminary data.</text>
</comment>
<comment type="similarity">
    <text evidence="1">Belongs to the ParB family.</text>
</comment>
<name>N9DXN6_9GAMM</name>
<keyword evidence="5" id="KW-1185">Reference proteome</keyword>
<dbReference type="PANTHER" id="PTHR33375">
    <property type="entry name" value="CHROMOSOME-PARTITIONING PROTEIN PARB-RELATED"/>
    <property type="match status" value="1"/>
</dbReference>
<evidence type="ECO:0000256" key="2">
    <source>
        <dbReference type="SAM" id="MobiDB-lite"/>
    </source>
</evidence>
<gene>
    <name evidence="4" type="ORF">F933_03384</name>
</gene>
<organism evidence="4 5">
    <name type="scientific">Acinetobacter beijerinckii CIP 110307</name>
    <dbReference type="NCBI Taxonomy" id="1217648"/>
    <lineage>
        <taxon>Bacteria</taxon>
        <taxon>Pseudomonadati</taxon>
        <taxon>Pseudomonadota</taxon>
        <taxon>Gammaproteobacteria</taxon>
        <taxon>Moraxellales</taxon>
        <taxon>Moraxellaceae</taxon>
        <taxon>Acinetobacter</taxon>
    </lineage>
</organism>
<dbReference type="SMART" id="SM00470">
    <property type="entry name" value="ParB"/>
    <property type="match status" value="1"/>
</dbReference>
<dbReference type="InterPro" id="IPR003115">
    <property type="entry name" value="ParB_N"/>
</dbReference>
<protein>
    <recommendedName>
        <fullName evidence="3">ParB-like N-terminal domain-containing protein</fullName>
    </recommendedName>
</protein>
<dbReference type="GeneID" id="29858294"/>